<name>A0ABN9EE00_9NEOB</name>
<feature type="region of interest" description="Disordered" evidence="1">
    <location>
        <begin position="1"/>
        <end position="27"/>
    </location>
</feature>
<sequence>MGPLCPCQNSKKPMKKVPGASLDEEPQARRNVNVHVFRAEQRTSTDKVLVMEQGAD</sequence>
<evidence type="ECO:0000256" key="1">
    <source>
        <dbReference type="SAM" id="MobiDB-lite"/>
    </source>
</evidence>
<protein>
    <submittedName>
        <fullName evidence="2">Uncharacterized protein</fullName>
    </submittedName>
</protein>
<organism evidence="2 3">
    <name type="scientific">Staurois parvus</name>
    <dbReference type="NCBI Taxonomy" id="386267"/>
    <lineage>
        <taxon>Eukaryota</taxon>
        <taxon>Metazoa</taxon>
        <taxon>Chordata</taxon>
        <taxon>Craniata</taxon>
        <taxon>Vertebrata</taxon>
        <taxon>Euteleostomi</taxon>
        <taxon>Amphibia</taxon>
        <taxon>Batrachia</taxon>
        <taxon>Anura</taxon>
        <taxon>Neobatrachia</taxon>
        <taxon>Ranoidea</taxon>
        <taxon>Ranidae</taxon>
        <taxon>Staurois</taxon>
    </lineage>
</organism>
<proteinExistence type="predicted"/>
<keyword evidence="3" id="KW-1185">Reference proteome</keyword>
<dbReference type="EMBL" id="CATNWA010015396">
    <property type="protein sequence ID" value="CAI9582972.1"/>
    <property type="molecule type" value="Genomic_DNA"/>
</dbReference>
<gene>
    <name evidence="2" type="ORF">SPARVUS_LOCUS9743011</name>
</gene>
<accession>A0ABN9EE00</accession>
<dbReference type="Proteomes" id="UP001162483">
    <property type="component" value="Unassembled WGS sequence"/>
</dbReference>
<reference evidence="2" key="1">
    <citation type="submission" date="2023-05" db="EMBL/GenBank/DDBJ databases">
        <authorList>
            <person name="Stuckert A."/>
        </authorList>
    </citation>
    <scope>NUCLEOTIDE SEQUENCE</scope>
</reference>
<evidence type="ECO:0000313" key="2">
    <source>
        <dbReference type="EMBL" id="CAI9582972.1"/>
    </source>
</evidence>
<evidence type="ECO:0000313" key="3">
    <source>
        <dbReference type="Proteomes" id="UP001162483"/>
    </source>
</evidence>
<comment type="caution">
    <text evidence="2">The sequence shown here is derived from an EMBL/GenBank/DDBJ whole genome shotgun (WGS) entry which is preliminary data.</text>
</comment>